<organism evidence="9 10">
    <name type="scientific">Paenibacillus agaridevorans</name>
    <dbReference type="NCBI Taxonomy" id="171404"/>
    <lineage>
        <taxon>Bacteria</taxon>
        <taxon>Bacillati</taxon>
        <taxon>Bacillota</taxon>
        <taxon>Bacilli</taxon>
        <taxon>Bacillales</taxon>
        <taxon>Paenibacillaceae</taxon>
        <taxon>Paenibacillus</taxon>
    </lineage>
</organism>
<keyword evidence="2 7" id="KW-0813">Transport</keyword>
<sequence length="294" mass="33565">MQKRTRLESFIIYGILAAGSLIMFYPFLFQLMASLGTNRDYYATFIVPIPTEWQLERYIQVFTDPQVYRLYINTLIRCLWYIFTTCIIALVASYVFSKLRFKGRDTVFLIFLASMMIPSQVTLVPTYLLYVRWPLAGGNDWLGQGGHGMLDSWAALLVGGLVPVYAIFLMKQMMDSLPFDYEEAARVDGSGVFHTIFRIYFPMTRPILAALIIITFIGIWNDYLWPLIVINSMDMQVIATGISSLMGEAKQVGRVPDYPSIFALATITMIPPILVYLWLQKHFIQAFAMTGVKG</sequence>
<dbReference type="PROSITE" id="PS50928">
    <property type="entry name" value="ABC_TM1"/>
    <property type="match status" value="1"/>
</dbReference>
<dbReference type="GO" id="GO:0005886">
    <property type="term" value="C:plasma membrane"/>
    <property type="evidence" value="ECO:0007669"/>
    <property type="project" value="UniProtKB-SubCell"/>
</dbReference>
<dbReference type="EMBL" id="BDQX01000230">
    <property type="protein sequence ID" value="GBG09366.1"/>
    <property type="molecule type" value="Genomic_DNA"/>
</dbReference>
<dbReference type="CDD" id="cd06261">
    <property type="entry name" value="TM_PBP2"/>
    <property type="match status" value="1"/>
</dbReference>
<feature type="transmembrane region" description="Helical" evidence="7">
    <location>
        <begin position="12"/>
        <end position="33"/>
    </location>
</feature>
<protein>
    <submittedName>
        <fullName evidence="9">ABC transporter permease</fullName>
    </submittedName>
</protein>
<dbReference type="RefSeq" id="WP_108994120.1">
    <property type="nucleotide sequence ID" value="NZ_BDQX01000230.1"/>
</dbReference>
<evidence type="ECO:0000256" key="4">
    <source>
        <dbReference type="ARBA" id="ARBA00022692"/>
    </source>
</evidence>
<accession>A0A2R5ERP3</accession>
<reference evidence="9 10" key="1">
    <citation type="submission" date="2017-08" db="EMBL/GenBank/DDBJ databases">
        <title>Substantial Increase in Enzyme Production by Combined Drug-Resistance Mutations in Paenibacillus agaridevorans.</title>
        <authorList>
            <person name="Tanaka Y."/>
            <person name="Funane K."/>
            <person name="Hosaka T."/>
            <person name="Shiwa Y."/>
            <person name="Fujita N."/>
            <person name="Miyazaki T."/>
            <person name="Yoshikawa H."/>
            <person name="Murakami K."/>
            <person name="Kasahara K."/>
            <person name="Inaoka T."/>
            <person name="Hiraga Y."/>
            <person name="Ochi K."/>
        </authorList>
    </citation>
    <scope>NUCLEOTIDE SEQUENCE [LARGE SCALE GENOMIC DNA]</scope>
    <source>
        <strain evidence="9 10">T-3040</strain>
    </source>
</reference>
<dbReference type="GO" id="GO:0055085">
    <property type="term" value="P:transmembrane transport"/>
    <property type="evidence" value="ECO:0007669"/>
    <property type="project" value="InterPro"/>
</dbReference>
<evidence type="ECO:0000256" key="3">
    <source>
        <dbReference type="ARBA" id="ARBA00022475"/>
    </source>
</evidence>
<dbReference type="AlphaFoldDB" id="A0A2R5ERP3"/>
<keyword evidence="6 7" id="KW-0472">Membrane</keyword>
<dbReference type="PANTHER" id="PTHR43744:SF12">
    <property type="entry name" value="ABC TRANSPORTER PERMEASE PROTEIN MG189-RELATED"/>
    <property type="match status" value="1"/>
</dbReference>
<keyword evidence="4 7" id="KW-0812">Transmembrane</keyword>
<feature type="transmembrane region" description="Helical" evidence="7">
    <location>
        <begin position="79"/>
        <end position="96"/>
    </location>
</feature>
<keyword evidence="3" id="KW-1003">Cell membrane</keyword>
<feature type="transmembrane region" description="Helical" evidence="7">
    <location>
        <begin position="207"/>
        <end position="225"/>
    </location>
</feature>
<feature type="transmembrane region" description="Helical" evidence="7">
    <location>
        <begin position="261"/>
        <end position="279"/>
    </location>
</feature>
<comment type="subcellular location">
    <subcellularLocation>
        <location evidence="1 7">Cell membrane</location>
        <topology evidence="1 7">Multi-pass membrane protein</topology>
    </subcellularLocation>
</comment>
<feature type="transmembrane region" description="Helical" evidence="7">
    <location>
        <begin position="108"/>
        <end position="130"/>
    </location>
</feature>
<evidence type="ECO:0000259" key="8">
    <source>
        <dbReference type="PROSITE" id="PS50928"/>
    </source>
</evidence>
<dbReference type="Pfam" id="PF00528">
    <property type="entry name" value="BPD_transp_1"/>
    <property type="match status" value="1"/>
</dbReference>
<keyword evidence="5 7" id="KW-1133">Transmembrane helix</keyword>
<dbReference type="SUPFAM" id="SSF161098">
    <property type="entry name" value="MetI-like"/>
    <property type="match status" value="1"/>
</dbReference>
<feature type="domain" description="ABC transmembrane type-1" evidence="8">
    <location>
        <begin position="71"/>
        <end position="279"/>
    </location>
</feature>
<comment type="similarity">
    <text evidence="7">Belongs to the binding-protein-dependent transport system permease family.</text>
</comment>
<evidence type="ECO:0000313" key="9">
    <source>
        <dbReference type="EMBL" id="GBG09366.1"/>
    </source>
</evidence>
<name>A0A2R5ERP3_9BACL</name>
<evidence type="ECO:0000256" key="7">
    <source>
        <dbReference type="RuleBase" id="RU363032"/>
    </source>
</evidence>
<dbReference type="Proteomes" id="UP000245202">
    <property type="component" value="Unassembled WGS sequence"/>
</dbReference>
<feature type="transmembrane region" description="Helical" evidence="7">
    <location>
        <begin position="150"/>
        <end position="170"/>
    </location>
</feature>
<evidence type="ECO:0000256" key="1">
    <source>
        <dbReference type="ARBA" id="ARBA00004651"/>
    </source>
</evidence>
<evidence type="ECO:0000313" key="10">
    <source>
        <dbReference type="Proteomes" id="UP000245202"/>
    </source>
</evidence>
<evidence type="ECO:0000256" key="5">
    <source>
        <dbReference type="ARBA" id="ARBA00022989"/>
    </source>
</evidence>
<proteinExistence type="inferred from homology"/>
<evidence type="ECO:0000256" key="6">
    <source>
        <dbReference type="ARBA" id="ARBA00023136"/>
    </source>
</evidence>
<dbReference type="InterPro" id="IPR000515">
    <property type="entry name" value="MetI-like"/>
</dbReference>
<evidence type="ECO:0000256" key="2">
    <source>
        <dbReference type="ARBA" id="ARBA00022448"/>
    </source>
</evidence>
<comment type="caution">
    <text evidence="9">The sequence shown here is derived from an EMBL/GenBank/DDBJ whole genome shotgun (WGS) entry which is preliminary data.</text>
</comment>
<keyword evidence="10" id="KW-1185">Reference proteome</keyword>
<dbReference type="Gene3D" id="1.10.3720.10">
    <property type="entry name" value="MetI-like"/>
    <property type="match status" value="1"/>
</dbReference>
<dbReference type="InterPro" id="IPR035906">
    <property type="entry name" value="MetI-like_sf"/>
</dbReference>
<gene>
    <name evidence="9" type="ORF">PAT3040_04010</name>
</gene>
<dbReference type="PANTHER" id="PTHR43744">
    <property type="entry name" value="ABC TRANSPORTER PERMEASE PROTEIN MG189-RELATED-RELATED"/>
    <property type="match status" value="1"/>
</dbReference>